<sequence>MSFSRGCSVSLMSSFASTLLEFLLLWLVRDWWRRDLWGSLAGSGRSGRYSGIRAQGSNEICNELITMAVPKKGSECELQESVTTVAGCTCFEHCCWFARAAIGFVIGLRVRVGVSRRLREPTCCVAFTGAGLWSAEPLCVWPCVPVRHWALCSTQSASLLELSRCFVCRVAPLLLLSDLSSWEAPGSCGVASSGGNRKVLA</sequence>
<reference evidence="1" key="1">
    <citation type="submission" date="2017-07" db="EMBL/GenBank/DDBJ databases">
        <title>Taro Niue Genome Assembly and Annotation.</title>
        <authorList>
            <person name="Atibalentja N."/>
            <person name="Keating K."/>
            <person name="Fields C.J."/>
        </authorList>
    </citation>
    <scope>NUCLEOTIDE SEQUENCE</scope>
    <source>
        <strain evidence="1">Niue_2</strain>
        <tissue evidence="1">Leaf</tissue>
    </source>
</reference>
<accession>A0A843U4V8</accession>
<dbReference type="Proteomes" id="UP000652761">
    <property type="component" value="Unassembled WGS sequence"/>
</dbReference>
<evidence type="ECO:0000313" key="2">
    <source>
        <dbReference type="Proteomes" id="UP000652761"/>
    </source>
</evidence>
<organism evidence="1 2">
    <name type="scientific">Colocasia esculenta</name>
    <name type="common">Wild taro</name>
    <name type="synonym">Arum esculentum</name>
    <dbReference type="NCBI Taxonomy" id="4460"/>
    <lineage>
        <taxon>Eukaryota</taxon>
        <taxon>Viridiplantae</taxon>
        <taxon>Streptophyta</taxon>
        <taxon>Embryophyta</taxon>
        <taxon>Tracheophyta</taxon>
        <taxon>Spermatophyta</taxon>
        <taxon>Magnoliopsida</taxon>
        <taxon>Liliopsida</taxon>
        <taxon>Araceae</taxon>
        <taxon>Aroideae</taxon>
        <taxon>Colocasieae</taxon>
        <taxon>Colocasia</taxon>
    </lineage>
</organism>
<dbReference type="EMBL" id="NMUH01000411">
    <property type="protein sequence ID" value="MQL78638.1"/>
    <property type="molecule type" value="Genomic_DNA"/>
</dbReference>
<protein>
    <submittedName>
        <fullName evidence="1">Uncharacterized protein</fullName>
    </submittedName>
</protein>
<comment type="caution">
    <text evidence="1">The sequence shown here is derived from an EMBL/GenBank/DDBJ whole genome shotgun (WGS) entry which is preliminary data.</text>
</comment>
<proteinExistence type="predicted"/>
<evidence type="ECO:0000313" key="1">
    <source>
        <dbReference type="EMBL" id="MQL78638.1"/>
    </source>
</evidence>
<keyword evidence="2" id="KW-1185">Reference proteome</keyword>
<gene>
    <name evidence="1" type="ORF">Taro_011064</name>
</gene>
<name>A0A843U4V8_COLES</name>
<dbReference type="AlphaFoldDB" id="A0A843U4V8"/>